<keyword evidence="1" id="KW-1133">Transmembrane helix</keyword>
<evidence type="ECO:0008006" key="4">
    <source>
        <dbReference type="Google" id="ProtNLM"/>
    </source>
</evidence>
<sequence length="197" mass="21502">MLWRILDALGSVILISLFWLVSVGLVVTAGVGTVISYELCRRYVLGKDAGPWGVATKAWRQSWKQATVVGLLAVGVAAVGILTLSYLPTLGLAEVLVPLLVIGLFLLLLVFWCLPLVARFTNPTWRHVRNGFTLGLTTPSLTFLLGIAVLVGGTAIWNAMPAVFVVPGLILVWWCYLLERFFVARGYVNPQPEEALP</sequence>
<reference evidence="2 3" key="1">
    <citation type="submission" date="2019-07" db="EMBL/GenBank/DDBJ databases">
        <title>Whole genome shotgun sequence of Actinotalea fermentans NBRC 105374.</title>
        <authorList>
            <person name="Hosoyama A."/>
            <person name="Uohara A."/>
            <person name="Ohji S."/>
            <person name="Ichikawa N."/>
        </authorList>
    </citation>
    <scope>NUCLEOTIDE SEQUENCE [LARGE SCALE GENOMIC DNA]</scope>
    <source>
        <strain evidence="2 3">NBRC 105374</strain>
    </source>
</reference>
<organism evidence="2 3">
    <name type="scientific">Actinotalea fermentans</name>
    <dbReference type="NCBI Taxonomy" id="43671"/>
    <lineage>
        <taxon>Bacteria</taxon>
        <taxon>Bacillati</taxon>
        <taxon>Actinomycetota</taxon>
        <taxon>Actinomycetes</taxon>
        <taxon>Micrococcales</taxon>
        <taxon>Cellulomonadaceae</taxon>
        <taxon>Actinotalea</taxon>
    </lineage>
</organism>
<keyword evidence="3" id="KW-1185">Reference proteome</keyword>
<feature type="transmembrane region" description="Helical" evidence="1">
    <location>
        <begin position="159"/>
        <end position="178"/>
    </location>
</feature>
<keyword evidence="1" id="KW-0812">Transmembrane</keyword>
<name>A0A511Z1Y8_9CELL</name>
<feature type="transmembrane region" description="Helical" evidence="1">
    <location>
        <begin position="66"/>
        <end position="87"/>
    </location>
</feature>
<protein>
    <recommendedName>
        <fullName evidence="4">DUF624 domain-containing protein</fullName>
    </recommendedName>
</protein>
<evidence type="ECO:0000256" key="1">
    <source>
        <dbReference type="SAM" id="Phobius"/>
    </source>
</evidence>
<gene>
    <name evidence="2" type="ORF">AFE02nite_31870</name>
</gene>
<dbReference type="Proteomes" id="UP000321484">
    <property type="component" value="Unassembled WGS sequence"/>
</dbReference>
<feature type="transmembrane region" description="Helical" evidence="1">
    <location>
        <begin position="132"/>
        <end position="153"/>
    </location>
</feature>
<dbReference type="RefSeq" id="WP_261765672.1">
    <property type="nucleotide sequence ID" value="NZ_BJYK01000012.1"/>
</dbReference>
<proteinExistence type="predicted"/>
<keyword evidence="1" id="KW-0472">Membrane</keyword>
<dbReference type="InterPro" id="IPR006938">
    <property type="entry name" value="DUF624"/>
</dbReference>
<dbReference type="AlphaFoldDB" id="A0A511Z1Y8"/>
<feature type="transmembrane region" description="Helical" evidence="1">
    <location>
        <begin position="99"/>
        <end position="120"/>
    </location>
</feature>
<dbReference type="EMBL" id="BJYK01000012">
    <property type="protein sequence ID" value="GEN81453.1"/>
    <property type="molecule type" value="Genomic_DNA"/>
</dbReference>
<comment type="caution">
    <text evidence="2">The sequence shown here is derived from an EMBL/GenBank/DDBJ whole genome shotgun (WGS) entry which is preliminary data.</text>
</comment>
<feature type="transmembrane region" description="Helical" evidence="1">
    <location>
        <begin position="12"/>
        <end position="37"/>
    </location>
</feature>
<dbReference type="Pfam" id="PF04854">
    <property type="entry name" value="DUF624"/>
    <property type="match status" value="1"/>
</dbReference>
<accession>A0A511Z1Y8</accession>
<evidence type="ECO:0000313" key="2">
    <source>
        <dbReference type="EMBL" id="GEN81453.1"/>
    </source>
</evidence>
<evidence type="ECO:0000313" key="3">
    <source>
        <dbReference type="Proteomes" id="UP000321484"/>
    </source>
</evidence>